<sequence length="338" mass="37751">MSLVIKIPKKSTTNSAASEPSNLRRKSNRRRVTTDSEEDDYEPSPPHSETKPKRKFAPKVKNSAENEDTSIQDEHKPNLARARDRNQPGGSKRPRDDVLSAADEPEEEADVVLAPDAEAPTNPSTTTIATSEAVKEESTPVPLPPFKKRRLPPIKKNKSGTVPPSNGTLTHLALGKSGSKPPEVKGGPGLVQKDKDTVDALSALKRPKRVNNQQEVNLNDKSVYESLFKQSGGSTPRAGLNLKEKEERRGELDRMREEDRARRAVDAERVFDLRTQHDKITSFVERLQARRSGALWPNILAVAFRQEREKDERRRERERTKQGEVSTKGNEIGEVPEA</sequence>
<gene>
    <name evidence="2" type="ORF">B0F90DRAFT_1814447</name>
</gene>
<accession>A0AAD4MA06</accession>
<feature type="compositionally biased region" description="Basic and acidic residues" evidence="1">
    <location>
        <begin position="307"/>
        <end position="322"/>
    </location>
</feature>
<protein>
    <submittedName>
        <fullName evidence="2">Uncharacterized protein</fullName>
    </submittedName>
</protein>
<feature type="compositionally biased region" description="Polar residues" evidence="1">
    <location>
        <begin position="121"/>
        <end position="130"/>
    </location>
</feature>
<feature type="region of interest" description="Disordered" evidence="1">
    <location>
        <begin position="229"/>
        <end position="263"/>
    </location>
</feature>
<feature type="compositionally biased region" description="Basic and acidic residues" evidence="1">
    <location>
        <begin position="72"/>
        <end position="86"/>
    </location>
</feature>
<dbReference type="Proteomes" id="UP001203297">
    <property type="component" value="Unassembled WGS sequence"/>
</dbReference>
<comment type="caution">
    <text evidence="2">The sequence shown here is derived from an EMBL/GenBank/DDBJ whole genome shotgun (WGS) entry which is preliminary data.</text>
</comment>
<keyword evidence="3" id="KW-1185">Reference proteome</keyword>
<feature type="compositionally biased region" description="Polar residues" evidence="1">
    <location>
        <begin position="159"/>
        <end position="169"/>
    </location>
</feature>
<feature type="compositionally biased region" description="Basic residues" evidence="1">
    <location>
        <begin position="146"/>
        <end position="158"/>
    </location>
</feature>
<dbReference type="AlphaFoldDB" id="A0AAD4MA06"/>
<organism evidence="2 3">
    <name type="scientific">Multifurca ochricompacta</name>
    <dbReference type="NCBI Taxonomy" id="376703"/>
    <lineage>
        <taxon>Eukaryota</taxon>
        <taxon>Fungi</taxon>
        <taxon>Dikarya</taxon>
        <taxon>Basidiomycota</taxon>
        <taxon>Agaricomycotina</taxon>
        <taxon>Agaricomycetes</taxon>
        <taxon>Russulales</taxon>
        <taxon>Russulaceae</taxon>
        <taxon>Multifurca</taxon>
    </lineage>
</organism>
<dbReference type="EMBL" id="WTXG01000003">
    <property type="protein sequence ID" value="KAI0306576.1"/>
    <property type="molecule type" value="Genomic_DNA"/>
</dbReference>
<name>A0AAD4MA06_9AGAM</name>
<reference evidence="2" key="1">
    <citation type="journal article" date="2022" name="New Phytol.">
        <title>Evolutionary transition to the ectomycorrhizal habit in the genomes of a hyperdiverse lineage of mushroom-forming fungi.</title>
        <authorList>
            <person name="Looney B."/>
            <person name="Miyauchi S."/>
            <person name="Morin E."/>
            <person name="Drula E."/>
            <person name="Courty P.E."/>
            <person name="Kohler A."/>
            <person name="Kuo A."/>
            <person name="LaButti K."/>
            <person name="Pangilinan J."/>
            <person name="Lipzen A."/>
            <person name="Riley R."/>
            <person name="Andreopoulos W."/>
            <person name="He G."/>
            <person name="Johnson J."/>
            <person name="Nolan M."/>
            <person name="Tritt A."/>
            <person name="Barry K.W."/>
            <person name="Grigoriev I.V."/>
            <person name="Nagy L.G."/>
            <person name="Hibbett D."/>
            <person name="Henrissat B."/>
            <person name="Matheny P.B."/>
            <person name="Labbe J."/>
            <person name="Martin F.M."/>
        </authorList>
    </citation>
    <scope>NUCLEOTIDE SEQUENCE</scope>
    <source>
        <strain evidence="2">BPL690</strain>
    </source>
</reference>
<evidence type="ECO:0000313" key="3">
    <source>
        <dbReference type="Proteomes" id="UP001203297"/>
    </source>
</evidence>
<feature type="compositionally biased region" description="Basic and acidic residues" evidence="1">
    <location>
        <begin position="242"/>
        <end position="263"/>
    </location>
</feature>
<feature type="region of interest" description="Disordered" evidence="1">
    <location>
        <begin position="1"/>
        <end position="195"/>
    </location>
</feature>
<evidence type="ECO:0000256" key="1">
    <source>
        <dbReference type="SAM" id="MobiDB-lite"/>
    </source>
</evidence>
<feature type="compositionally biased region" description="Polar residues" evidence="1">
    <location>
        <begin position="10"/>
        <end position="21"/>
    </location>
</feature>
<evidence type="ECO:0000313" key="2">
    <source>
        <dbReference type="EMBL" id="KAI0306576.1"/>
    </source>
</evidence>
<feature type="region of interest" description="Disordered" evidence="1">
    <location>
        <begin position="307"/>
        <end position="338"/>
    </location>
</feature>
<proteinExistence type="predicted"/>